<feature type="compositionally biased region" description="Polar residues" evidence="1">
    <location>
        <begin position="84"/>
        <end position="94"/>
    </location>
</feature>
<dbReference type="GO" id="GO:0005096">
    <property type="term" value="F:GTPase activator activity"/>
    <property type="evidence" value="ECO:0007669"/>
    <property type="project" value="InterPro"/>
</dbReference>
<dbReference type="PANTHER" id="PTHR47021">
    <property type="entry name" value="ADP-RIBOSYLATION FACTOR GTPASE-ACTIVATING PROTEIN AGD6-RELATED"/>
    <property type="match status" value="1"/>
</dbReference>
<proteinExistence type="predicted"/>
<comment type="caution">
    <text evidence="2">The sequence shown here is derived from an EMBL/GenBank/DDBJ whole genome shotgun (WGS) entry which is preliminary data.</text>
</comment>
<protein>
    <submittedName>
        <fullName evidence="2">Uncharacterized protein</fullName>
    </submittedName>
</protein>
<dbReference type="PANTHER" id="PTHR47021:SF4">
    <property type="entry name" value="ADP-RIBOSYLATION FACTOR GTPASE-ACTIVATING PROTEIN AGD6-RELATED"/>
    <property type="match status" value="1"/>
</dbReference>
<organism evidence="2 3">
    <name type="scientific">Ensete ventricosum</name>
    <name type="common">Abyssinian banana</name>
    <name type="synonym">Musa ensete</name>
    <dbReference type="NCBI Taxonomy" id="4639"/>
    <lineage>
        <taxon>Eukaryota</taxon>
        <taxon>Viridiplantae</taxon>
        <taxon>Streptophyta</taxon>
        <taxon>Embryophyta</taxon>
        <taxon>Tracheophyta</taxon>
        <taxon>Spermatophyta</taxon>
        <taxon>Magnoliopsida</taxon>
        <taxon>Liliopsida</taxon>
        <taxon>Zingiberales</taxon>
        <taxon>Musaceae</taxon>
        <taxon>Ensete</taxon>
    </lineage>
</organism>
<evidence type="ECO:0000256" key="1">
    <source>
        <dbReference type="SAM" id="MobiDB-lite"/>
    </source>
</evidence>
<reference evidence="2 3" key="1">
    <citation type="submission" date="2022-12" db="EMBL/GenBank/DDBJ databases">
        <title>Chromosome-scale assembly of the Ensete ventricosum genome.</title>
        <authorList>
            <person name="Dussert Y."/>
            <person name="Stocks J."/>
            <person name="Wendawek A."/>
            <person name="Woldeyes F."/>
            <person name="Nichols R.A."/>
            <person name="Borrell J.S."/>
        </authorList>
    </citation>
    <scope>NUCLEOTIDE SEQUENCE [LARGE SCALE GENOMIC DNA]</scope>
    <source>
        <strain evidence="3">cv. Maze</strain>
        <tissue evidence="2">Seeds</tissue>
    </source>
</reference>
<dbReference type="Proteomes" id="UP001222027">
    <property type="component" value="Unassembled WGS sequence"/>
</dbReference>
<sequence length="140" mass="15112">MECSGNDRLNAFLARRSVPRDADPAAKYNSRAAAAYRGRIQALAEGRPWQDPPVVKEATTKPSARKPPRSQSGRDRWGGDHLAASSNMRRNQSVGDLRRGSGRQRGSSDGGSARHGAEAGEQRELLREEDGCGRTPSSLG</sequence>
<name>A0AAV8QHH2_ENSVE</name>
<feature type="compositionally biased region" description="Basic and acidic residues" evidence="1">
    <location>
        <begin position="115"/>
        <end position="132"/>
    </location>
</feature>
<accession>A0AAV8QHH2</accession>
<dbReference type="GO" id="GO:0016192">
    <property type="term" value="P:vesicle-mediated transport"/>
    <property type="evidence" value="ECO:0007669"/>
    <property type="project" value="InterPro"/>
</dbReference>
<evidence type="ECO:0000313" key="2">
    <source>
        <dbReference type="EMBL" id="KAJ8471077.1"/>
    </source>
</evidence>
<keyword evidence="3" id="KW-1185">Reference proteome</keyword>
<evidence type="ECO:0000313" key="3">
    <source>
        <dbReference type="Proteomes" id="UP001222027"/>
    </source>
</evidence>
<dbReference type="EMBL" id="JAQQAF010000007">
    <property type="protein sequence ID" value="KAJ8471077.1"/>
    <property type="molecule type" value="Genomic_DNA"/>
</dbReference>
<feature type="region of interest" description="Disordered" evidence="1">
    <location>
        <begin position="44"/>
        <end position="140"/>
    </location>
</feature>
<dbReference type="AlphaFoldDB" id="A0AAV8QHH2"/>
<gene>
    <name evidence="2" type="ORF">OPV22_025420</name>
</gene>
<dbReference type="InterPro" id="IPR044519">
    <property type="entry name" value="ARF_GAP_AGD6/7"/>
</dbReference>